<feature type="binding site" evidence="5">
    <location>
        <position position="204"/>
    </location>
    <ligand>
        <name>a divalent metal cation</name>
        <dbReference type="ChEBI" id="CHEBI:60240"/>
        <label>2</label>
    </ligand>
</feature>
<dbReference type="SUPFAM" id="SSF51556">
    <property type="entry name" value="Metallo-dependent hydrolases"/>
    <property type="match status" value="1"/>
</dbReference>
<keyword evidence="2 5" id="KW-0479">Metal-binding</keyword>
<dbReference type="PANTHER" id="PTHR10819:SF3">
    <property type="entry name" value="PHOSPHOTRIESTERASE-RELATED PROTEIN"/>
    <property type="match status" value="1"/>
</dbReference>
<comment type="caution">
    <text evidence="7">The sequence shown here is derived from an EMBL/GenBank/DDBJ whole genome shotgun (WGS) entry which is preliminary data.</text>
</comment>
<feature type="binding site" evidence="5">
    <location>
        <position position="29"/>
    </location>
    <ligand>
        <name>a divalent metal cation</name>
        <dbReference type="ChEBI" id="CHEBI:60240"/>
        <label>1</label>
    </ligand>
</feature>
<sequence length="351" mass="39510">MSEPGLCPGFVQTVCGNVAPEEIGVTLTHEHLHHKASSVMFAPRKPDAKYAYLAQAPFDTENLWWINYHPYSHVDNLRFDDMITEDSVTREMNFYKENGGSCVVEVTTFGRDLKYLQKLSKESRVHIVAGAGFYVASAHGSHVNLSEEQISKIIADELLVGENGIKCGVIGEIGTSYPVHPFEKRVLCASASLQENTAVPVIIHPGRHREAPFEVMRIYLEAGGKANKTVMSHLERTLLNDDDLLEFAKLGSFCEFDLFGIETSYYEISDTIDMPSDATRIQRLKMLIDEGYSKKILISHDIHTKHRLMRFGGHGYSHILLNTIPKMLERGYSSANVQDILVNNPRQWLTI</sequence>
<comment type="similarity">
    <text evidence="6">Belongs to the metallo-dependent hydrolases superfamily. Phosphotriesterase family.</text>
</comment>
<proteinExistence type="inferred from homology"/>
<evidence type="ECO:0000256" key="3">
    <source>
        <dbReference type="ARBA" id="ARBA00022801"/>
    </source>
</evidence>
<name>A0A443SQW3_9ACAR</name>
<evidence type="ECO:0000256" key="6">
    <source>
        <dbReference type="PROSITE-ProRule" id="PRU00679"/>
    </source>
</evidence>
<dbReference type="GO" id="GO:0016788">
    <property type="term" value="F:hydrolase activity, acting on ester bonds"/>
    <property type="evidence" value="ECO:0007669"/>
    <property type="project" value="InterPro"/>
</dbReference>
<accession>A0A443SQW3</accession>
<dbReference type="OrthoDB" id="9998343at2759"/>
<reference evidence="7 8" key="1">
    <citation type="journal article" date="2018" name="Gigascience">
        <title>Genomes of trombidid mites reveal novel predicted allergens and laterally-transferred genes associated with secondary metabolism.</title>
        <authorList>
            <person name="Dong X."/>
            <person name="Chaisiri K."/>
            <person name="Xia D."/>
            <person name="Armstrong S.D."/>
            <person name="Fang Y."/>
            <person name="Donnelly M.J."/>
            <person name="Kadowaki T."/>
            <person name="McGarry J.W."/>
            <person name="Darby A.C."/>
            <person name="Makepeace B.L."/>
        </authorList>
    </citation>
    <scope>NUCLEOTIDE SEQUENCE [LARGE SCALE GENOMIC DNA]</scope>
    <source>
        <strain evidence="7">UoL-UT</strain>
    </source>
</reference>
<feature type="binding site" evidence="5">
    <location>
        <position position="233"/>
    </location>
    <ligand>
        <name>a divalent metal cation</name>
        <dbReference type="ChEBI" id="CHEBI:60240"/>
        <label>2</label>
    </ligand>
</feature>
<dbReference type="AlphaFoldDB" id="A0A443SQW3"/>
<gene>
    <name evidence="7" type="ORF">B4U80_11284</name>
</gene>
<feature type="binding site" evidence="5">
    <location>
        <position position="172"/>
    </location>
    <ligand>
        <name>a divalent metal cation</name>
        <dbReference type="ChEBI" id="CHEBI:60240"/>
        <label>2</label>
    </ligand>
</feature>
<dbReference type="InterPro" id="IPR001559">
    <property type="entry name" value="Phosphotriesterase"/>
</dbReference>
<dbReference type="InterPro" id="IPR032466">
    <property type="entry name" value="Metal_Hydrolase"/>
</dbReference>
<protein>
    <recommendedName>
        <fullName evidence="1">Phosphotriesterase-related protein</fullName>
    </recommendedName>
    <alternativeName>
        <fullName evidence="4">Parathion hydrolase-related protein</fullName>
    </alternativeName>
</protein>
<dbReference type="Proteomes" id="UP000288716">
    <property type="component" value="Unassembled WGS sequence"/>
</dbReference>
<dbReference type="PANTHER" id="PTHR10819">
    <property type="entry name" value="PHOSPHOTRIESTERASE-RELATED"/>
    <property type="match status" value="1"/>
</dbReference>
<dbReference type="STRING" id="299467.A0A443SQW3"/>
<evidence type="ECO:0000313" key="8">
    <source>
        <dbReference type="Proteomes" id="UP000288716"/>
    </source>
</evidence>
<evidence type="ECO:0000256" key="4">
    <source>
        <dbReference type="ARBA" id="ARBA00029607"/>
    </source>
</evidence>
<dbReference type="Pfam" id="PF02126">
    <property type="entry name" value="PTE"/>
    <property type="match status" value="1"/>
</dbReference>
<evidence type="ECO:0000256" key="2">
    <source>
        <dbReference type="ARBA" id="ARBA00022723"/>
    </source>
</evidence>
<feature type="binding site" evidence="5">
    <location>
        <position position="31"/>
    </location>
    <ligand>
        <name>a divalent metal cation</name>
        <dbReference type="ChEBI" id="CHEBI:60240"/>
        <label>1</label>
    </ligand>
</feature>
<keyword evidence="8" id="KW-1185">Reference proteome</keyword>
<organism evidence="7 8">
    <name type="scientific">Leptotrombidium deliense</name>
    <dbReference type="NCBI Taxonomy" id="299467"/>
    <lineage>
        <taxon>Eukaryota</taxon>
        <taxon>Metazoa</taxon>
        <taxon>Ecdysozoa</taxon>
        <taxon>Arthropoda</taxon>
        <taxon>Chelicerata</taxon>
        <taxon>Arachnida</taxon>
        <taxon>Acari</taxon>
        <taxon>Acariformes</taxon>
        <taxon>Trombidiformes</taxon>
        <taxon>Prostigmata</taxon>
        <taxon>Anystina</taxon>
        <taxon>Parasitengona</taxon>
        <taxon>Trombiculoidea</taxon>
        <taxon>Trombiculidae</taxon>
        <taxon>Leptotrombidium</taxon>
    </lineage>
</organism>
<comment type="caution">
    <text evidence="6">Lacks conserved residue(s) required for the propagation of feature annotation.</text>
</comment>
<dbReference type="PROSITE" id="PS01322">
    <property type="entry name" value="PHOSPHOTRIESTERASE_1"/>
    <property type="match status" value="1"/>
</dbReference>
<keyword evidence="3" id="KW-0378">Hydrolase</keyword>
<feature type="binding site" evidence="5">
    <location>
        <position position="301"/>
    </location>
    <ligand>
        <name>a divalent metal cation</name>
        <dbReference type="ChEBI" id="CHEBI:60240"/>
        <label>1</label>
    </ligand>
</feature>
<evidence type="ECO:0000256" key="1">
    <source>
        <dbReference type="ARBA" id="ARBA00020475"/>
    </source>
</evidence>
<dbReference type="EMBL" id="NCKV01000723">
    <property type="protein sequence ID" value="RWS29893.1"/>
    <property type="molecule type" value="Genomic_DNA"/>
</dbReference>
<dbReference type="Gene3D" id="3.20.20.140">
    <property type="entry name" value="Metal-dependent hydrolases"/>
    <property type="match status" value="1"/>
</dbReference>
<evidence type="ECO:0000256" key="5">
    <source>
        <dbReference type="PIRSR" id="PIRSR601559-52"/>
    </source>
</evidence>
<dbReference type="GO" id="GO:0008270">
    <property type="term" value="F:zinc ion binding"/>
    <property type="evidence" value="ECO:0007669"/>
    <property type="project" value="InterPro"/>
</dbReference>
<evidence type="ECO:0000313" key="7">
    <source>
        <dbReference type="EMBL" id="RWS29893.1"/>
    </source>
</evidence>
<dbReference type="PROSITE" id="PS51347">
    <property type="entry name" value="PHOSPHOTRIESTERASE_2"/>
    <property type="match status" value="1"/>
</dbReference>
<dbReference type="InterPro" id="IPR017947">
    <property type="entry name" value="AryldialkylPase_Zn-BS"/>
</dbReference>
<comment type="cofactor">
    <cofactor evidence="5">
        <name>a divalent metal cation</name>
        <dbReference type="ChEBI" id="CHEBI:60240"/>
    </cofactor>
    <text evidence="5">Binds 2 divalent metal cations per subunit.</text>
</comment>
<feature type="binding site" evidence="5">
    <location>
        <position position="172"/>
    </location>
    <ligand>
        <name>a divalent metal cation</name>
        <dbReference type="ChEBI" id="CHEBI:60240"/>
        <label>1</label>
    </ligand>
</feature>
<dbReference type="VEuPathDB" id="VectorBase:LDEU002146"/>